<dbReference type="RefSeq" id="XP_007403518.1">
    <property type="nucleotide sequence ID" value="XM_007403456.1"/>
</dbReference>
<evidence type="ECO:0000313" key="4">
    <source>
        <dbReference type="Proteomes" id="UP000001072"/>
    </source>
</evidence>
<evidence type="ECO:0000256" key="1">
    <source>
        <dbReference type="SAM" id="MobiDB-lite"/>
    </source>
</evidence>
<reference evidence="4" key="1">
    <citation type="journal article" date="2011" name="Proc. Natl. Acad. Sci. U.S.A.">
        <title>Obligate biotrophy features unraveled by the genomic analysis of rust fungi.</title>
        <authorList>
            <person name="Duplessis S."/>
            <person name="Cuomo C.A."/>
            <person name="Lin Y.-C."/>
            <person name="Aerts A."/>
            <person name="Tisserant E."/>
            <person name="Veneault-Fourrey C."/>
            <person name="Joly D.L."/>
            <person name="Hacquard S."/>
            <person name="Amselem J."/>
            <person name="Cantarel B.L."/>
            <person name="Chiu R."/>
            <person name="Coutinho P.M."/>
            <person name="Feau N."/>
            <person name="Field M."/>
            <person name="Frey P."/>
            <person name="Gelhaye E."/>
            <person name="Goldberg J."/>
            <person name="Grabherr M.G."/>
            <person name="Kodira C.D."/>
            <person name="Kohler A."/>
            <person name="Kuees U."/>
            <person name="Lindquist E.A."/>
            <person name="Lucas S.M."/>
            <person name="Mago R."/>
            <person name="Mauceli E."/>
            <person name="Morin E."/>
            <person name="Murat C."/>
            <person name="Pangilinan J.L."/>
            <person name="Park R."/>
            <person name="Pearson M."/>
            <person name="Quesneville H."/>
            <person name="Rouhier N."/>
            <person name="Sakthikumar S."/>
            <person name="Salamov A.A."/>
            <person name="Schmutz J."/>
            <person name="Selles B."/>
            <person name="Shapiro H."/>
            <person name="Tanguay P."/>
            <person name="Tuskan G.A."/>
            <person name="Henrissat B."/>
            <person name="Van de Peer Y."/>
            <person name="Rouze P."/>
            <person name="Ellis J.G."/>
            <person name="Dodds P.N."/>
            <person name="Schein J.E."/>
            <person name="Zhong S."/>
            <person name="Hamelin R.C."/>
            <person name="Grigoriev I.V."/>
            <person name="Szabo L.J."/>
            <person name="Martin F."/>
        </authorList>
    </citation>
    <scope>NUCLEOTIDE SEQUENCE [LARGE SCALE GENOMIC DNA]</scope>
    <source>
        <strain evidence="4">98AG31 / pathotype 3-4-7</strain>
    </source>
</reference>
<dbReference type="VEuPathDB" id="FungiDB:MELLADRAFT_86739"/>
<evidence type="ECO:0000259" key="2">
    <source>
        <dbReference type="Pfam" id="PF18802"/>
    </source>
</evidence>
<dbReference type="Pfam" id="PF18802">
    <property type="entry name" value="CxC1"/>
    <property type="match status" value="1"/>
</dbReference>
<sequence length="389" mass="43732">MALPGSLIPHSNKRPRSQTPPVARPAPGSATERLANLRALEDRDSQVRNAVLNDQHVEEAPVIPHIPEGSNSDDDIPNNFIYNDLQMTADMNDVDRVDNGTVIHPPGVRSAYFKGVTYRERTLNEEAHWKAAIPDIFKAFMICSFKTKQWRNEEMWNRDLNPQCNCPSWKRSVVEVDAVDLTSRKKITLETCKCVSDLVRLVRKGYIGGTPVRPQTAFSIRLLAFHHAIWKYCTVQLAPFVEAVDEFLDAGNPIFLIKGTEQSCNCRKIFSAAVDAYREMLRLEDETASKALLLSPMDNLATNCPPCFGPKVPGKRANEPDFIVCLDGNFQHRRHEGASASWRGESGVLPLLFISPELINTWKIKMEPPPRRLGAKKKEADEVIVSDSF</sequence>
<gene>
    <name evidence="3" type="ORF">MELLADRAFT_86739</name>
</gene>
<name>F4R379_MELLP</name>
<dbReference type="InterPro" id="IPR041320">
    <property type="entry name" value="CxC1"/>
</dbReference>
<accession>F4R379</accession>
<dbReference type="InParanoid" id="F4R379"/>
<evidence type="ECO:0000313" key="3">
    <source>
        <dbReference type="EMBL" id="EGG12580.1"/>
    </source>
</evidence>
<dbReference type="OrthoDB" id="2665372at2759"/>
<dbReference type="KEGG" id="mlr:MELLADRAFT_86739"/>
<dbReference type="PANTHER" id="PTHR33096:SF1">
    <property type="entry name" value="CXC1-LIKE CYSTEINE CLUSTER ASSOCIATED WITH KDZ TRANSPOSASES DOMAIN-CONTAINING PROTEIN"/>
    <property type="match status" value="1"/>
</dbReference>
<dbReference type="Proteomes" id="UP000001072">
    <property type="component" value="Unassembled WGS sequence"/>
</dbReference>
<dbReference type="AlphaFoldDB" id="F4R379"/>
<dbReference type="PANTHER" id="PTHR33096">
    <property type="entry name" value="CXC2 DOMAIN-CONTAINING PROTEIN"/>
    <property type="match status" value="1"/>
</dbReference>
<dbReference type="HOGENOM" id="CLU_011407_0_0_1"/>
<dbReference type="GeneID" id="18934285"/>
<proteinExistence type="predicted"/>
<feature type="region of interest" description="Disordered" evidence="1">
    <location>
        <begin position="1"/>
        <end position="29"/>
    </location>
</feature>
<protein>
    <recommendedName>
        <fullName evidence="2">CxC1-like cysteine cluster associated with KDZ transposases domain-containing protein</fullName>
    </recommendedName>
</protein>
<organism evidence="4">
    <name type="scientific">Melampsora larici-populina (strain 98AG31 / pathotype 3-4-7)</name>
    <name type="common">Poplar leaf rust fungus</name>
    <dbReference type="NCBI Taxonomy" id="747676"/>
    <lineage>
        <taxon>Eukaryota</taxon>
        <taxon>Fungi</taxon>
        <taxon>Dikarya</taxon>
        <taxon>Basidiomycota</taxon>
        <taxon>Pucciniomycotina</taxon>
        <taxon>Pucciniomycetes</taxon>
        <taxon>Pucciniales</taxon>
        <taxon>Melampsoraceae</taxon>
        <taxon>Melampsora</taxon>
    </lineage>
</organism>
<keyword evidence="4" id="KW-1185">Reference proteome</keyword>
<feature type="domain" description="CxC1-like cysteine cluster associated with KDZ transposases" evidence="2">
    <location>
        <begin position="150"/>
        <end position="249"/>
    </location>
</feature>
<dbReference type="EMBL" id="GL883090">
    <property type="protein sequence ID" value="EGG12580.1"/>
    <property type="molecule type" value="Genomic_DNA"/>
</dbReference>